<feature type="transmembrane region" description="Helical" evidence="1">
    <location>
        <begin position="59"/>
        <end position="81"/>
    </location>
</feature>
<keyword evidence="1" id="KW-1133">Transmembrane helix</keyword>
<keyword evidence="1" id="KW-0812">Transmembrane</keyword>
<proteinExistence type="predicted"/>
<accession>A0A0E9P6L3</accession>
<evidence type="ECO:0000313" key="2">
    <source>
        <dbReference type="EMBL" id="JAG99542.1"/>
    </source>
</evidence>
<reference evidence="2" key="2">
    <citation type="journal article" date="2015" name="Fish Shellfish Immunol.">
        <title>Early steps in the European eel (Anguilla anguilla)-Vibrio vulnificus interaction in the gills: Role of the RtxA13 toxin.</title>
        <authorList>
            <person name="Callol A."/>
            <person name="Pajuelo D."/>
            <person name="Ebbesson L."/>
            <person name="Teles M."/>
            <person name="MacKenzie S."/>
            <person name="Amaro C."/>
        </authorList>
    </citation>
    <scope>NUCLEOTIDE SEQUENCE</scope>
</reference>
<keyword evidence="1" id="KW-0472">Membrane</keyword>
<evidence type="ECO:0000256" key="1">
    <source>
        <dbReference type="SAM" id="Phobius"/>
    </source>
</evidence>
<organism evidence="2">
    <name type="scientific">Anguilla anguilla</name>
    <name type="common">European freshwater eel</name>
    <name type="synonym">Muraena anguilla</name>
    <dbReference type="NCBI Taxonomy" id="7936"/>
    <lineage>
        <taxon>Eukaryota</taxon>
        <taxon>Metazoa</taxon>
        <taxon>Chordata</taxon>
        <taxon>Craniata</taxon>
        <taxon>Vertebrata</taxon>
        <taxon>Euteleostomi</taxon>
        <taxon>Actinopterygii</taxon>
        <taxon>Neopterygii</taxon>
        <taxon>Teleostei</taxon>
        <taxon>Anguilliformes</taxon>
        <taxon>Anguillidae</taxon>
        <taxon>Anguilla</taxon>
    </lineage>
</organism>
<name>A0A0E9P6L3_ANGAN</name>
<reference evidence="2" key="1">
    <citation type="submission" date="2014-11" db="EMBL/GenBank/DDBJ databases">
        <authorList>
            <person name="Amaro Gonzalez C."/>
        </authorList>
    </citation>
    <scope>NUCLEOTIDE SEQUENCE</scope>
</reference>
<protein>
    <submittedName>
        <fullName evidence="2">Uncharacterized protein</fullName>
    </submittedName>
</protein>
<dbReference type="AlphaFoldDB" id="A0A0E9P6L3"/>
<sequence>MREKVKYLNSLCLLVARGQDNVSWFCLFVSVFPFGPPNGCTSQFCISVRCLIGFPCVKCIIVFYYCLLLFNHCFCLCLVIPSLSFDYVLSSPVSGLFKSFVSLTRVLVPCVSDCMYLPTCVLPARIRSCLCLLCLCSVLFSS</sequence>
<dbReference type="EMBL" id="GBXM01109034">
    <property type="protein sequence ID" value="JAG99542.1"/>
    <property type="molecule type" value="Transcribed_RNA"/>
</dbReference>